<evidence type="ECO:0000256" key="2">
    <source>
        <dbReference type="ARBA" id="ARBA00005263"/>
    </source>
</evidence>
<proteinExistence type="inferred from homology"/>
<dbReference type="RefSeq" id="XP_018714649.1">
    <property type="nucleotide sequence ID" value="XM_018854119.1"/>
</dbReference>
<evidence type="ECO:0000256" key="3">
    <source>
        <dbReference type="ARBA" id="ARBA00023136"/>
    </source>
</evidence>
<dbReference type="GO" id="GO:0005198">
    <property type="term" value="F:structural molecule activity"/>
    <property type="evidence" value="ECO:0007669"/>
    <property type="project" value="InterPro"/>
</dbReference>
<evidence type="ECO:0000256" key="4">
    <source>
        <dbReference type="ARBA" id="ARBA00023176"/>
    </source>
</evidence>
<keyword evidence="3 6" id="KW-0472">Membrane</keyword>
<organism evidence="8 9">
    <name type="scientific">Metschnikowia bicuspidata var. bicuspidata NRRL YB-4993</name>
    <dbReference type="NCBI Taxonomy" id="869754"/>
    <lineage>
        <taxon>Eukaryota</taxon>
        <taxon>Fungi</taxon>
        <taxon>Dikarya</taxon>
        <taxon>Ascomycota</taxon>
        <taxon>Saccharomycotina</taxon>
        <taxon>Pichiomycetes</taxon>
        <taxon>Metschnikowiaceae</taxon>
        <taxon>Metschnikowia</taxon>
    </lineage>
</organism>
<dbReference type="GO" id="GO:0006886">
    <property type="term" value="P:intracellular protein transport"/>
    <property type="evidence" value="ECO:0007669"/>
    <property type="project" value="InterPro"/>
</dbReference>
<dbReference type="PANTHER" id="PTHR10639">
    <property type="entry name" value="CLATHRIN LIGHT CHAIN"/>
    <property type="match status" value="1"/>
</dbReference>
<keyword evidence="9" id="KW-1185">Reference proteome</keyword>
<feature type="region of interest" description="Disordered" evidence="7">
    <location>
        <begin position="1"/>
        <end position="109"/>
    </location>
</feature>
<comment type="subcellular location">
    <subcellularLocation>
        <location evidence="1 6">Cytoplasmic vesicle membrane</location>
        <topology evidence="1 6">Peripheral membrane protein</topology>
        <orientation evidence="1 6">Cytoplasmic side</orientation>
    </subcellularLocation>
    <subcellularLocation>
        <location evidence="6">Membrane</location>
        <location evidence="6">Coated pit</location>
        <topology evidence="6">Peripheral membrane protein</topology>
        <orientation evidence="6">Cytoplasmic side</orientation>
    </subcellularLocation>
    <text evidence="6">Cytoplasmic face of coated pits and vesicles.</text>
</comment>
<evidence type="ECO:0000256" key="6">
    <source>
        <dbReference type="RuleBase" id="RU363137"/>
    </source>
</evidence>
<dbReference type="GO" id="GO:0030130">
    <property type="term" value="C:clathrin coat of trans-Golgi network vesicle"/>
    <property type="evidence" value="ECO:0007669"/>
    <property type="project" value="InterPro"/>
</dbReference>
<dbReference type="InterPro" id="IPR000996">
    <property type="entry name" value="Clathrin_L-chain"/>
</dbReference>
<name>A0A1A0HK35_9ASCO</name>
<dbReference type="GeneID" id="30027095"/>
<dbReference type="GO" id="GO:0072583">
    <property type="term" value="P:clathrin-dependent endocytosis"/>
    <property type="evidence" value="ECO:0007669"/>
    <property type="project" value="TreeGrafter"/>
</dbReference>
<comment type="function">
    <text evidence="6">Clathrin is the major protein of the polyhedral coat of coated pits and vesicles.</text>
</comment>
<gene>
    <name evidence="8" type="ORF">METBIDRAFT_118879</name>
</gene>
<dbReference type="PANTHER" id="PTHR10639:SF7">
    <property type="entry name" value="CLATHRIN LIGHT CHAIN"/>
    <property type="match status" value="1"/>
</dbReference>
<accession>A0A1A0HK35</accession>
<evidence type="ECO:0000313" key="9">
    <source>
        <dbReference type="Proteomes" id="UP000092555"/>
    </source>
</evidence>
<dbReference type="Proteomes" id="UP000092555">
    <property type="component" value="Unassembled WGS sequence"/>
</dbReference>
<feature type="compositionally biased region" description="Basic and acidic residues" evidence="7">
    <location>
        <begin position="100"/>
        <end position="109"/>
    </location>
</feature>
<evidence type="ECO:0000313" key="8">
    <source>
        <dbReference type="EMBL" id="OBA24168.1"/>
    </source>
</evidence>
<keyword evidence="4 6" id="KW-0168">Coated pit</keyword>
<dbReference type="GO" id="GO:0032050">
    <property type="term" value="F:clathrin heavy chain binding"/>
    <property type="evidence" value="ECO:0007669"/>
    <property type="project" value="TreeGrafter"/>
</dbReference>
<protein>
    <recommendedName>
        <fullName evidence="6">Clathrin light chain</fullName>
    </recommendedName>
</protein>
<reference evidence="8 9" key="1">
    <citation type="submission" date="2016-05" db="EMBL/GenBank/DDBJ databases">
        <title>Comparative genomics of biotechnologically important yeasts.</title>
        <authorList>
            <consortium name="DOE Joint Genome Institute"/>
            <person name="Riley R."/>
            <person name="Haridas S."/>
            <person name="Wolfe K.H."/>
            <person name="Lopes M.R."/>
            <person name="Hittinger C.T."/>
            <person name="Goker M."/>
            <person name="Salamov A."/>
            <person name="Wisecaver J."/>
            <person name="Long T.M."/>
            <person name="Aerts A.L."/>
            <person name="Barry K."/>
            <person name="Choi C."/>
            <person name="Clum A."/>
            <person name="Coughlan A.Y."/>
            <person name="Deshpande S."/>
            <person name="Douglass A.P."/>
            <person name="Hanson S.J."/>
            <person name="Klenk H.-P."/>
            <person name="LaButti K."/>
            <person name="Lapidus A."/>
            <person name="Lindquist E."/>
            <person name="Lipzen A."/>
            <person name="Meier-kolthoff J.P."/>
            <person name="Ohm R.A."/>
            <person name="Otillar R.P."/>
            <person name="Pangilinan J."/>
            <person name="Peng Y."/>
            <person name="Rokas A."/>
            <person name="Rosa C.A."/>
            <person name="Scheuner C."/>
            <person name="Sibirny A.A."/>
            <person name="Slot J.C."/>
            <person name="Stielow J.B."/>
            <person name="Sun H."/>
            <person name="Kurtzman C.P."/>
            <person name="Blackwell M."/>
            <person name="Grigoriev I.V."/>
            <person name="Jeffries T.W."/>
        </authorList>
    </citation>
    <scope>NUCLEOTIDE SEQUENCE [LARGE SCALE GENOMIC DNA]</scope>
    <source>
        <strain evidence="8 9">NRRL YB-4993</strain>
    </source>
</reference>
<evidence type="ECO:0000256" key="7">
    <source>
        <dbReference type="SAM" id="MobiDB-lite"/>
    </source>
</evidence>
<dbReference type="GO" id="GO:0030132">
    <property type="term" value="C:clathrin coat of coated pit"/>
    <property type="evidence" value="ECO:0007669"/>
    <property type="project" value="InterPro"/>
</dbReference>
<dbReference type="STRING" id="869754.A0A1A0HK35"/>
<evidence type="ECO:0000256" key="5">
    <source>
        <dbReference type="ARBA" id="ARBA00023329"/>
    </source>
</evidence>
<dbReference type="OrthoDB" id="5512at2759"/>
<keyword evidence="5 6" id="KW-0968">Cytoplasmic vesicle</keyword>
<dbReference type="EMBL" id="LXTC01000001">
    <property type="protein sequence ID" value="OBA24168.1"/>
    <property type="molecule type" value="Genomic_DNA"/>
</dbReference>
<feature type="compositionally biased region" description="Acidic residues" evidence="7">
    <location>
        <begin position="75"/>
        <end position="84"/>
    </location>
</feature>
<dbReference type="AlphaFoldDB" id="A0A1A0HK35"/>
<sequence>MADKFPEIDVDTTGQDIEGDFFSREKELVGSEFQTEQDSAVLAESEADEDHEIQDFKDQFPEVGEAEPAAQDPEPVSEDDEEFEGFSSAPQTTVPQGESEPLKEWKARRELEIEEREKANSKKKADIIAAAQQSIDDFYDNHNNKKEEQAKQVLKEQEEFLEKRDGFLKRGTLWDRVNELVEDAGEGADSSRDKSRFKGLLTKLKGKENVPGAGGYAS</sequence>
<dbReference type="Pfam" id="PF01086">
    <property type="entry name" value="Clathrin_lg_ch"/>
    <property type="match status" value="1"/>
</dbReference>
<evidence type="ECO:0000256" key="1">
    <source>
        <dbReference type="ARBA" id="ARBA00004180"/>
    </source>
</evidence>
<comment type="similarity">
    <text evidence="2 6">Belongs to the clathrin light chain family.</text>
</comment>
<comment type="caution">
    <text evidence="8">The sequence shown here is derived from an EMBL/GenBank/DDBJ whole genome shotgun (WGS) entry which is preliminary data.</text>
</comment>